<dbReference type="Proteomes" id="UP000332933">
    <property type="component" value="Unassembled WGS sequence"/>
</dbReference>
<dbReference type="EMBL" id="CAADRA010005279">
    <property type="protein sequence ID" value="VFT88069.1"/>
    <property type="molecule type" value="Genomic_DNA"/>
</dbReference>
<dbReference type="AlphaFoldDB" id="A0A485KSC4"/>
<evidence type="ECO:0000256" key="2">
    <source>
        <dbReference type="SAM" id="Phobius"/>
    </source>
</evidence>
<protein>
    <submittedName>
        <fullName evidence="4">Aste57867_11202 protein</fullName>
    </submittedName>
</protein>
<organism evidence="4 5">
    <name type="scientific">Aphanomyces stellatus</name>
    <dbReference type="NCBI Taxonomy" id="120398"/>
    <lineage>
        <taxon>Eukaryota</taxon>
        <taxon>Sar</taxon>
        <taxon>Stramenopiles</taxon>
        <taxon>Oomycota</taxon>
        <taxon>Saprolegniomycetes</taxon>
        <taxon>Saprolegniales</taxon>
        <taxon>Verrucalvaceae</taxon>
        <taxon>Aphanomyces</taxon>
    </lineage>
</organism>
<feature type="region of interest" description="Disordered" evidence="1">
    <location>
        <begin position="101"/>
        <end position="124"/>
    </location>
</feature>
<evidence type="ECO:0000313" key="4">
    <source>
        <dbReference type="EMBL" id="VFT88069.1"/>
    </source>
</evidence>
<evidence type="ECO:0000256" key="1">
    <source>
        <dbReference type="SAM" id="MobiDB-lite"/>
    </source>
</evidence>
<proteinExistence type="predicted"/>
<keyword evidence="2" id="KW-1133">Transmembrane helix</keyword>
<feature type="transmembrane region" description="Helical" evidence="2">
    <location>
        <begin position="130"/>
        <end position="152"/>
    </location>
</feature>
<keyword evidence="5" id="KW-1185">Reference proteome</keyword>
<accession>A0A485KSC4</accession>
<dbReference type="EMBL" id="VJMH01005258">
    <property type="protein sequence ID" value="KAF0698161.1"/>
    <property type="molecule type" value="Genomic_DNA"/>
</dbReference>
<reference evidence="3" key="2">
    <citation type="submission" date="2019-06" db="EMBL/GenBank/DDBJ databases">
        <title>Genomics analysis of Aphanomyces spp. identifies a new class of oomycete effector associated with host adaptation.</title>
        <authorList>
            <person name="Gaulin E."/>
        </authorList>
    </citation>
    <scope>NUCLEOTIDE SEQUENCE</scope>
    <source>
        <strain evidence="3">CBS 578.67</strain>
    </source>
</reference>
<keyword evidence="2" id="KW-0812">Transmembrane</keyword>
<evidence type="ECO:0000313" key="3">
    <source>
        <dbReference type="EMBL" id="KAF0698161.1"/>
    </source>
</evidence>
<keyword evidence="2" id="KW-0472">Membrane</keyword>
<reference evidence="4 5" key="1">
    <citation type="submission" date="2019-03" db="EMBL/GenBank/DDBJ databases">
        <authorList>
            <person name="Gaulin E."/>
            <person name="Dumas B."/>
        </authorList>
    </citation>
    <scope>NUCLEOTIDE SEQUENCE [LARGE SCALE GENOMIC DNA]</scope>
    <source>
        <strain evidence="4">CBS 568.67</strain>
    </source>
</reference>
<evidence type="ECO:0000313" key="5">
    <source>
        <dbReference type="Proteomes" id="UP000332933"/>
    </source>
</evidence>
<gene>
    <name evidence="4" type="primary">Aste57867_11202</name>
    <name evidence="3" type="ORF">As57867_011160</name>
    <name evidence="4" type="ORF">ASTE57867_11202</name>
</gene>
<name>A0A485KSC4_9STRA</name>
<sequence length="171" mass="18034">MSAVGNATTNASAPVVAPKYGVATAPGDDDPCMKCQKNASHCDKAWPGPPAGPGRFCYIYNDPSLSKDSLPCCCPDTPTSCVTLVNPSDCFCVMPVTPPPTKTDGPHKTTKAPPSTSIPPSPTDNDGVDLGVVLGVSVAVLAVGLAGGVWWWRRRKHENPDYFDYPTMKEI</sequence>